<dbReference type="Proteomes" id="UP000242869">
    <property type="component" value="Unassembled WGS sequence"/>
</dbReference>
<dbReference type="OrthoDB" id="8571923at2"/>
<reference evidence="2" key="1">
    <citation type="submission" date="2016-10" db="EMBL/GenBank/DDBJ databases">
        <authorList>
            <person name="Varghese N."/>
            <person name="Submissions S."/>
        </authorList>
    </citation>
    <scope>NUCLEOTIDE SEQUENCE [LARGE SCALE GENOMIC DNA]</scope>
    <source>
        <strain evidence="2">DSM 6150</strain>
    </source>
</reference>
<dbReference type="AlphaFoldDB" id="A0A1I4V2L3"/>
<organism evidence="1 2">
    <name type="scientific">Formivibrio citricus</name>
    <dbReference type="NCBI Taxonomy" id="83765"/>
    <lineage>
        <taxon>Bacteria</taxon>
        <taxon>Pseudomonadati</taxon>
        <taxon>Pseudomonadota</taxon>
        <taxon>Betaproteobacteria</taxon>
        <taxon>Neisseriales</taxon>
        <taxon>Chitinibacteraceae</taxon>
        <taxon>Formivibrio</taxon>
    </lineage>
</organism>
<proteinExistence type="predicted"/>
<evidence type="ECO:0000313" key="2">
    <source>
        <dbReference type="Proteomes" id="UP000242869"/>
    </source>
</evidence>
<evidence type="ECO:0000313" key="1">
    <source>
        <dbReference type="EMBL" id="SFM95459.1"/>
    </source>
</evidence>
<sequence>MDRSVLLNACKVDFLRGYASALEAVLSGEQVRILLQSIQMQSPAWQEGVARDAGKVLAQEALASIEKLLSRSLQTAYDSFRPSFSMPSTLDSLSLVEHSSVEENLRIDEITARLTNAAEDEIRDLNARIAKLFEQEEIRPRENPFRPYLISRSLVTATGALGVEEDRTQVLAARIVDALTEVVWTIYRPVNSLLESSGIDANIELRIKHLHSPGLERKADGAASPLTGAAAPAASERLLEMMLRMGGRLPVAGQTSSLALAPAEPGHALFGWLPKGLQAEETLRQFFASPPASGRWGIGMPPAQLGAGMQGGALIDAVRAQIQGKTQELAVDADGVIPNRILEQRDSLVAQAGNVAEQMVLDIIGMLFEYILCDKMLPLEVRVQLGRLQFVLLKAALADPSLFSRADHAACLLFNRVSSLGCGLSQDDPWSEKFLTEIRRVVGELLRDESDGEPAFAFHLHALEAFVVKELPLVDENAERAVSAVESAERRSACFLRITRKMTSILLHMEIDSYLQGFLTGPWTRVIAHAARDNQKKAEGLCNLVPKLVWSTYPKMTRESRQQLLGMIPALVTDLRAGLSEAGLGEDVQEEVLNWMMGAHRQALRPNMQQPQHEPELAQVSGEFSVLLLAIAPSPDNTALKLDLQYLNEALQEFKVGLLDLDPVLEPGTLHFPSRHIAQGGQAISLRLQTGVNLELEIEGQPWPVRIMWQSAGGERLILKVDGKPLPALISRGVLCNQFSVGRCRFVENQPLCERAIQSLMETVEKVEQSRT</sequence>
<gene>
    <name evidence="1" type="ORF">SAMN05660284_00095</name>
</gene>
<keyword evidence="2" id="KW-1185">Reference proteome</keyword>
<accession>A0A1I4V2L3</accession>
<evidence type="ECO:0008006" key="3">
    <source>
        <dbReference type="Google" id="ProtNLM"/>
    </source>
</evidence>
<dbReference type="InterPro" id="IPR012434">
    <property type="entry name" value="DUF1631"/>
</dbReference>
<protein>
    <recommendedName>
        <fullName evidence="3">DUF1631 family protein</fullName>
    </recommendedName>
</protein>
<dbReference type="STRING" id="83765.SAMN05660284_00095"/>
<dbReference type="Pfam" id="PF07793">
    <property type="entry name" value="DUF1631"/>
    <property type="match status" value="1"/>
</dbReference>
<name>A0A1I4V2L3_9NEIS</name>
<dbReference type="EMBL" id="FOVE01000001">
    <property type="protein sequence ID" value="SFM95459.1"/>
    <property type="molecule type" value="Genomic_DNA"/>
</dbReference>